<name>A0A1J0EPY0_9PSED</name>
<protein>
    <submittedName>
        <fullName evidence="1">Uncharacterized protein</fullName>
    </submittedName>
</protein>
<accession>A0A1J0EPY0</accession>
<dbReference type="AlphaFoldDB" id="A0A1J0EPY0"/>
<evidence type="ECO:0000313" key="1">
    <source>
        <dbReference type="EMBL" id="APC18202.1"/>
    </source>
</evidence>
<dbReference type="EMBL" id="CP017886">
    <property type="protein sequence ID" value="APC18202.1"/>
    <property type="molecule type" value="Genomic_DNA"/>
</dbReference>
<evidence type="ECO:0000313" key="2">
    <source>
        <dbReference type="Proteomes" id="UP000182567"/>
    </source>
</evidence>
<dbReference type="Proteomes" id="UP000182567">
    <property type="component" value="Chromosome"/>
</dbReference>
<reference evidence="2" key="1">
    <citation type="submission" date="2016-10" db="EMBL/GenBank/DDBJ databases">
        <title>Pseudomonas frederiksbergensis ERGS4:02 complete genome.</title>
        <authorList>
            <person name="Kumar R."/>
            <person name="Acharya V."/>
            <person name="Singh D."/>
        </authorList>
    </citation>
    <scope>NUCLEOTIDE SEQUENCE [LARGE SCALE GENOMIC DNA]</scope>
    <source>
        <strain evidence="2">ERGS4:02</strain>
    </source>
</reference>
<gene>
    <name evidence="1" type="ORF">BLL42_21660</name>
</gene>
<sequence length="66" mass="7449">MSCILHEWPSCILHFARSPQQYVDNRAVVAGGIDPDTKHFKNRVYSDTSAGVLFGLNQLFHVFLSL</sequence>
<organism evidence="1 2">
    <name type="scientific">Pseudomonas frederiksbergensis</name>
    <dbReference type="NCBI Taxonomy" id="104087"/>
    <lineage>
        <taxon>Bacteria</taxon>
        <taxon>Pseudomonadati</taxon>
        <taxon>Pseudomonadota</taxon>
        <taxon>Gammaproteobacteria</taxon>
        <taxon>Pseudomonadales</taxon>
        <taxon>Pseudomonadaceae</taxon>
        <taxon>Pseudomonas</taxon>
    </lineage>
</organism>
<proteinExistence type="predicted"/>